<dbReference type="PANTHER" id="PTHR22946">
    <property type="entry name" value="DIENELACTONE HYDROLASE DOMAIN-CONTAINING PROTEIN-RELATED"/>
    <property type="match status" value="1"/>
</dbReference>
<feature type="domain" description="Dienelactone hydrolase" evidence="2">
    <location>
        <begin position="35"/>
        <end position="257"/>
    </location>
</feature>
<dbReference type="Gene3D" id="3.40.50.1820">
    <property type="entry name" value="alpha/beta hydrolase"/>
    <property type="match status" value="1"/>
</dbReference>
<accession>A0A8J7IXC5</accession>
<evidence type="ECO:0000313" key="3">
    <source>
        <dbReference type="EMBL" id="MBJ6724502.1"/>
    </source>
</evidence>
<reference evidence="3" key="1">
    <citation type="submission" date="2020-12" db="EMBL/GenBank/DDBJ databases">
        <title>Geomonas sp. Red875, isolated from river sediment.</title>
        <authorList>
            <person name="Xu Z."/>
            <person name="Zhang Z."/>
            <person name="Masuda Y."/>
            <person name="Itoh H."/>
            <person name="Senoo K."/>
        </authorList>
    </citation>
    <scope>NUCLEOTIDE SEQUENCE</scope>
    <source>
        <strain evidence="3">Red875</strain>
    </source>
</reference>
<organism evidence="3 4">
    <name type="scientific">Geomesophilobacter sediminis</name>
    <dbReference type="NCBI Taxonomy" id="2798584"/>
    <lineage>
        <taxon>Bacteria</taxon>
        <taxon>Pseudomonadati</taxon>
        <taxon>Thermodesulfobacteriota</taxon>
        <taxon>Desulfuromonadia</taxon>
        <taxon>Geobacterales</taxon>
        <taxon>Geobacteraceae</taxon>
        <taxon>Geomesophilobacter</taxon>
    </lineage>
</organism>
<feature type="chain" id="PRO_5035322747" evidence="1">
    <location>
        <begin position="20"/>
        <end position="260"/>
    </location>
</feature>
<comment type="caution">
    <text evidence="3">The sequence shown here is derived from an EMBL/GenBank/DDBJ whole genome shotgun (WGS) entry which is preliminary data.</text>
</comment>
<keyword evidence="1" id="KW-0732">Signal</keyword>
<feature type="signal peptide" evidence="1">
    <location>
        <begin position="1"/>
        <end position="19"/>
    </location>
</feature>
<dbReference type="RefSeq" id="WP_199383349.1">
    <property type="nucleotide sequence ID" value="NZ_JAEMHM010000005.1"/>
</dbReference>
<evidence type="ECO:0000313" key="4">
    <source>
        <dbReference type="Proteomes" id="UP000636888"/>
    </source>
</evidence>
<dbReference type="InterPro" id="IPR002925">
    <property type="entry name" value="Dienelactn_hydro"/>
</dbReference>
<evidence type="ECO:0000259" key="2">
    <source>
        <dbReference type="Pfam" id="PF01738"/>
    </source>
</evidence>
<dbReference type="AlphaFoldDB" id="A0A8J7IXC5"/>
<dbReference type="InterPro" id="IPR050261">
    <property type="entry name" value="FrsA_esterase"/>
</dbReference>
<evidence type="ECO:0000256" key="1">
    <source>
        <dbReference type="SAM" id="SignalP"/>
    </source>
</evidence>
<sequence>MKHCLWALLMVLAAQTAEARIVTKTVEYQQGGTTLEGYLAYSDTVKGKRPGILVVHEWTGVGPYVKHRAEQLAAMGYVAFAADIYGKGVRPATPELAAKEAAKYRGPDRTLIRARAQAGLDQLARFPQTDPKRLAAIGYCFGGTAVLELARSGADVLGTVSFHGGLDTPNPADASRIRGKVLALAGADDPIVPPPQVAAFQQEMRNAKVDWQMNLYGGAVHSFTNPDAGNDPSKGVAYNAKADRRSWEAMKAFFAEIFGK</sequence>
<dbReference type="InterPro" id="IPR029058">
    <property type="entry name" value="AB_hydrolase_fold"/>
</dbReference>
<protein>
    <submittedName>
        <fullName evidence="3">Dienelactone hydrolase family protein</fullName>
    </submittedName>
</protein>
<dbReference type="SUPFAM" id="SSF53474">
    <property type="entry name" value="alpha/beta-Hydrolases"/>
    <property type="match status" value="1"/>
</dbReference>
<keyword evidence="4" id="KW-1185">Reference proteome</keyword>
<keyword evidence="3" id="KW-0378">Hydrolase</keyword>
<dbReference type="Pfam" id="PF01738">
    <property type="entry name" value="DLH"/>
    <property type="match status" value="1"/>
</dbReference>
<dbReference type="Proteomes" id="UP000636888">
    <property type="component" value="Unassembled WGS sequence"/>
</dbReference>
<proteinExistence type="predicted"/>
<dbReference type="PANTHER" id="PTHR22946:SF0">
    <property type="entry name" value="DIENELACTONE HYDROLASE DOMAIN-CONTAINING PROTEIN"/>
    <property type="match status" value="1"/>
</dbReference>
<dbReference type="EMBL" id="JAEMHM010000005">
    <property type="protein sequence ID" value="MBJ6724502.1"/>
    <property type="molecule type" value="Genomic_DNA"/>
</dbReference>
<name>A0A8J7IXC5_9BACT</name>
<dbReference type="GO" id="GO:0016787">
    <property type="term" value="F:hydrolase activity"/>
    <property type="evidence" value="ECO:0007669"/>
    <property type="project" value="UniProtKB-KW"/>
</dbReference>
<gene>
    <name evidence="3" type="ORF">JFN93_07275</name>
</gene>